<sequence>MAELALLGLVANIFQFVETGIKIASSARDVYQCAENFQTREIRLLLEDIKQTGEEVAKLPHGALSDDELAICKYSEECNSIAAELDVLAAKLSKKDGTKSRTLDSMRIAIYNHRKRNEIQELVTRLNRVDGRLRTKLQKVLRQEAGTEDDETWSRVMAAVERVDVKAGILDFTQGHVLEKAAQTLKAQLRTEALVGDLVKMFAEEIRTRQYYQSHMDTLVFQDIKQRYSDIDLAHQVTFKWAFDRKHTEFAHWLESGSGFFWVHGLAGSGKSTLMKYLYEHTSTKALLREWAKGRKLVTASFFFWALGTRMQKSQLGLLQSLLFQLVRADTSLATALFSSRSRNEPWTVAELREAFKTASTLAGDHTKYCFFIDGLDEYEGHETDIISTISDLLHSSNIKICLSSRPWNRFREAYAKCPGLTLEYLTKTDILEYTKFELLSNSSFQRTMEMDPRCNYIITQISDQARGVFLWVFLVIRNLLRDITSQEPFDHLQRRVNELPRTLEDYFQRIFDRIDAIYRQQTARLFLVALHLEEHNEDPLPLMAYTCLEVEVQHPTYAARQRLLARDPKWLECLPENVAEYQRTAMTRLDDRCKDLLQPRRNESFHPASLHHFHISLLHRTVRDFFRDNYYGTLLEKAGEGFSPEGSIANCFLWLFKTFPITLFFYPSLKEREGLSDEVRVQVHKSRQQNDYKMSHALYQFWSHVMKNESSIDDQTIESFFETMVTYCDQDWPLLIVPLGLTGYFTNYPPEILLIPWASYLNLESYLRRNWISDPGRAKDQLDYGTLALRLALEPRGILALPRSAGNATTPLQLAKEHHGSFNQASGSALSPAPIRPSAVRTLLALGCDATDRKLGLAFLERFRQARRWDAKTVLELAQAAGSGERAYLSNRNVFEVTRALFEHGFSIPLAPHAESVLCKANFGVLFRPYFGAEGIAELAGIRRRLQEELSLTRRLTRAFWAAGS</sequence>
<evidence type="ECO:0000256" key="1">
    <source>
        <dbReference type="ARBA" id="ARBA00022737"/>
    </source>
</evidence>
<proteinExistence type="predicted"/>
<evidence type="ECO:0000313" key="4">
    <source>
        <dbReference type="EMBL" id="KAK8109527.1"/>
    </source>
</evidence>
<dbReference type="Proteomes" id="UP001392437">
    <property type="component" value="Unassembled WGS sequence"/>
</dbReference>
<dbReference type="InterPro" id="IPR056884">
    <property type="entry name" value="NPHP3-like_N"/>
</dbReference>
<feature type="domain" description="Nephrocystin 3-like N-terminal" evidence="2">
    <location>
        <begin position="238"/>
        <end position="406"/>
    </location>
</feature>
<name>A0AAW0QLW3_9PEZI</name>
<evidence type="ECO:0000259" key="2">
    <source>
        <dbReference type="Pfam" id="PF24883"/>
    </source>
</evidence>
<comment type="caution">
    <text evidence="4">The sequence shown here is derived from an EMBL/GenBank/DDBJ whole genome shotgun (WGS) entry which is preliminary data.</text>
</comment>
<dbReference type="PANTHER" id="PTHR10039:SF5">
    <property type="entry name" value="NACHT DOMAIN-CONTAINING PROTEIN"/>
    <property type="match status" value="1"/>
</dbReference>
<organism evidence="4 5">
    <name type="scientific">Apiospora kogelbergensis</name>
    <dbReference type="NCBI Taxonomy" id="1337665"/>
    <lineage>
        <taxon>Eukaryota</taxon>
        <taxon>Fungi</taxon>
        <taxon>Dikarya</taxon>
        <taxon>Ascomycota</taxon>
        <taxon>Pezizomycotina</taxon>
        <taxon>Sordariomycetes</taxon>
        <taxon>Xylariomycetidae</taxon>
        <taxon>Amphisphaeriales</taxon>
        <taxon>Apiosporaceae</taxon>
        <taxon>Apiospora</taxon>
    </lineage>
</organism>
<gene>
    <name evidence="4" type="ORF">PG999_007664</name>
</gene>
<evidence type="ECO:0008006" key="6">
    <source>
        <dbReference type="Google" id="ProtNLM"/>
    </source>
</evidence>
<accession>A0AAW0QLW3</accession>
<dbReference type="PANTHER" id="PTHR10039">
    <property type="entry name" value="AMELOGENIN"/>
    <property type="match status" value="1"/>
</dbReference>
<dbReference type="Pfam" id="PF25053">
    <property type="entry name" value="DUF7791"/>
    <property type="match status" value="1"/>
</dbReference>
<dbReference type="AlphaFoldDB" id="A0AAW0QLW3"/>
<keyword evidence="1" id="KW-0677">Repeat</keyword>
<feature type="domain" description="DUF7791" evidence="3">
    <location>
        <begin position="514"/>
        <end position="661"/>
    </location>
</feature>
<dbReference type="Gene3D" id="3.40.50.300">
    <property type="entry name" value="P-loop containing nucleotide triphosphate hydrolases"/>
    <property type="match status" value="1"/>
</dbReference>
<protein>
    <recommendedName>
        <fullName evidence="6">NACHT domain-containing protein</fullName>
    </recommendedName>
</protein>
<keyword evidence="5" id="KW-1185">Reference proteome</keyword>
<dbReference type="InterPro" id="IPR056693">
    <property type="entry name" value="DUF7791"/>
</dbReference>
<dbReference type="EMBL" id="JAQQWP010000007">
    <property type="protein sequence ID" value="KAK8109527.1"/>
    <property type="molecule type" value="Genomic_DNA"/>
</dbReference>
<dbReference type="SUPFAM" id="SSF52540">
    <property type="entry name" value="P-loop containing nucleoside triphosphate hydrolases"/>
    <property type="match status" value="1"/>
</dbReference>
<evidence type="ECO:0000259" key="3">
    <source>
        <dbReference type="Pfam" id="PF25053"/>
    </source>
</evidence>
<reference evidence="4 5" key="1">
    <citation type="submission" date="2023-01" db="EMBL/GenBank/DDBJ databases">
        <title>Analysis of 21 Apiospora genomes using comparative genomics revels a genus with tremendous synthesis potential of carbohydrate active enzymes and secondary metabolites.</title>
        <authorList>
            <person name="Sorensen T."/>
        </authorList>
    </citation>
    <scope>NUCLEOTIDE SEQUENCE [LARGE SCALE GENOMIC DNA]</scope>
    <source>
        <strain evidence="4 5">CBS 117206</strain>
    </source>
</reference>
<evidence type="ECO:0000313" key="5">
    <source>
        <dbReference type="Proteomes" id="UP001392437"/>
    </source>
</evidence>
<dbReference type="Pfam" id="PF24883">
    <property type="entry name" value="NPHP3_N"/>
    <property type="match status" value="1"/>
</dbReference>
<dbReference type="InterPro" id="IPR027417">
    <property type="entry name" value="P-loop_NTPase"/>
</dbReference>